<sequence>MNAILTSELLDRVRERLAGETGDPDPAQVAAAIRAEAGGVLGDTDLLRALRLLQTELTGAGVLEPLLHDPNVADVLVTGPDAVWIDRGHGLERTSITFADEAAVRRLAQRLALSAGRRLDDAQPWVDGRLSGTGTALGDSFGVRLHAVLAPIAHGGTCLSLRVLRPATQGLDALAAAGSVPADAKLLLERIVRARLAFLVVGGTGAGKTTLLSSLLAAVDPGERIVCVEDAAELAPPHPHVVRLVARTANVEGVGEVTVRDLVRQALRMRPDRIVVGEVRGAEVVDLLTALNTGHDGGAGTVHANSPREVPARLEALAALGGLARAALHSQLAAAVQVVLHVHRRADGTRGLREIGLVHRTGDGCVRITPAWRDAGAAPAATDLAGLLTERLD</sequence>
<keyword evidence="4" id="KW-1185">Reference proteome</keyword>
<dbReference type="Gene3D" id="3.40.50.300">
    <property type="entry name" value="P-loop containing nucleotide triphosphate hydrolases"/>
    <property type="match status" value="1"/>
</dbReference>
<dbReference type="EMBL" id="JBEYBR010000141">
    <property type="protein sequence ID" value="MEU2126425.1"/>
    <property type="molecule type" value="Genomic_DNA"/>
</dbReference>
<dbReference type="InterPro" id="IPR022399">
    <property type="entry name" value="TadA-like_ATPase"/>
</dbReference>
<protein>
    <submittedName>
        <fullName evidence="3">TadA family conjugal transfer-associated ATPase</fullName>
    </submittedName>
</protein>
<gene>
    <name evidence="3" type="ORF">ABZ507_31915</name>
</gene>
<accession>A0ABV2XKK2</accession>
<dbReference type="InterPro" id="IPR027417">
    <property type="entry name" value="P-loop_NTPase"/>
</dbReference>
<organism evidence="3 4">
    <name type="scientific">Nocardia niwae</name>
    <dbReference type="NCBI Taxonomy" id="626084"/>
    <lineage>
        <taxon>Bacteria</taxon>
        <taxon>Bacillati</taxon>
        <taxon>Actinomycetota</taxon>
        <taxon>Actinomycetes</taxon>
        <taxon>Mycobacteriales</taxon>
        <taxon>Nocardiaceae</taxon>
        <taxon>Nocardia</taxon>
    </lineage>
</organism>
<evidence type="ECO:0000313" key="3">
    <source>
        <dbReference type="EMBL" id="MEU2126425.1"/>
    </source>
</evidence>
<dbReference type="RefSeq" id="WP_063025226.1">
    <property type="nucleotide sequence ID" value="NZ_JBEYBM010000014.1"/>
</dbReference>
<feature type="domain" description="Bacterial type II secretion system protein E" evidence="2">
    <location>
        <begin position="58"/>
        <end position="344"/>
    </location>
</feature>
<evidence type="ECO:0000259" key="2">
    <source>
        <dbReference type="Pfam" id="PF00437"/>
    </source>
</evidence>
<proteinExistence type="inferred from homology"/>
<dbReference type="Pfam" id="PF00437">
    <property type="entry name" value="T2SSE"/>
    <property type="match status" value="1"/>
</dbReference>
<dbReference type="NCBIfam" id="TIGR03819">
    <property type="entry name" value="heli_sec_ATPase"/>
    <property type="match status" value="1"/>
</dbReference>
<dbReference type="Gene3D" id="3.30.450.380">
    <property type="match status" value="1"/>
</dbReference>
<dbReference type="PANTHER" id="PTHR30486">
    <property type="entry name" value="TWITCHING MOTILITY PROTEIN PILT"/>
    <property type="match status" value="1"/>
</dbReference>
<dbReference type="InterPro" id="IPR050921">
    <property type="entry name" value="T4SS_GSP_E_ATPase"/>
</dbReference>
<name>A0ABV2XKK2_9NOCA</name>
<dbReference type="CDD" id="cd01130">
    <property type="entry name" value="VirB11-like_ATPase"/>
    <property type="match status" value="1"/>
</dbReference>
<comment type="caution">
    <text evidence="3">The sequence shown here is derived from an EMBL/GenBank/DDBJ whole genome shotgun (WGS) entry which is preliminary data.</text>
</comment>
<evidence type="ECO:0000313" key="4">
    <source>
        <dbReference type="Proteomes" id="UP001550535"/>
    </source>
</evidence>
<reference evidence="3 4" key="1">
    <citation type="submission" date="2024-06" db="EMBL/GenBank/DDBJ databases">
        <title>The Natural Products Discovery Center: Release of the First 8490 Sequenced Strains for Exploring Actinobacteria Biosynthetic Diversity.</title>
        <authorList>
            <person name="Kalkreuter E."/>
            <person name="Kautsar S.A."/>
            <person name="Yang D."/>
            <person name="Bader C.D."/>
            <person name="Teijaro C.N."/>
            <person name="Fluegel L."/>
            <person name="Davis C.M."/>
            <person name="Simpson J.R."/>
            <person name="Lauterbach L."/>
            <person name="Steele A.D."/>
            <person name="Gui C."/>
            <person name="Meng S."/>
            <person name="Li G."/>
            <person name="Viehrig K."/>
            <person name="Ye F."/>
            <person name="Su P."/>
            <person name="Kiefer A.F."/>
            <person name="Nichols A."/>
            <person name="Cepeda A.J."/>
            <person name="Yan W."/>
            <person name="Fan B."/>
            <person name="Jiang Y."/>
            <person name="Adhikari A."/>
            <person name="Zheng C.-J."/>
            <person name="Schuster L."/>
            <person name="Cowan T.M."/>
            <person name="Smanski M.J."/>
            <person name="Chevrette M.G."/>
            <person name="De Carvalho L.P.S."/>
            <person name="Shen B."/>
        </authorList>
    </citation>
    <scope>NUCLEOTIDE SEQUENCE [LARGE SCALE GENOMIC DNA]</scope>
    <source>
        <strain evidence="3 4">NPDC019434</strain>
    </source>
</reference>
<dbReference type="Proteomes" id="UP001550535">
    <property type="component" value="Unassembled WGS sequence"/>
</dbReference>
<evidence type="ECO:0000256" key="1">
    <source>
        <dbReference type="ARBA" id="ARBA00006611"/>
    </source>
</evidence>
<comment type="similarity">
    <text evidence="1">Belongs to the GSP E family.</text>
</comment>
<dbReference type="SUPFAM" id="SSF52540">
    <property type="entry name" value="P-loop containing nucleoside triphosphate hydrolases"/>
    <property type="match status" value="1"/>
</dbReference>
<dbReference type="InterPro" id="IPR001482">
    <property type="entry name" value="T2SS/T4SS_dom"/>
</dbReference>
<dbReference type="PANTHER" id="PTHR30486:SF6">
    <property type="entry name" value="TYPE IV PILUS RETRACTATION ATPASE PILT"/>
    <property type="match status" value="1"/>
</dbReference>